<evidence type="ECO:0000313" key="2">
    <source>
        <dbReference type="EMBL" id="SEQ03493.1"/>
    </source>
</evidence>
<evidence type="ECO:0000313" key="3">
    <source>
        <dbReference type="Proteomes" id="UP000199647"/>
    </source>
</evidence>
<keyword evidence="3" id="KW-1185">Reference proteome</keyword>
<dbReference type="STRING" id="1855383.SAMN05216548_102223"/>
<accession>A0A1H9CSA8</accession>
<proteinExistence type="predicted"/>
<dbReference type="EMBL" id="FOFG01000002">
    <property type="protein sequence ID" value="SEQ03493.1"/>
    <property type="molecule type" value="Genomic_DNA"/>
</dbReference>
<organism evidence="2 3">
    <name type="scientific">Faunimonas pinastri</name>
    <dbReference type="NCBI Taxonomy" id="1855383"/>
    <lineage>
        <taxon>Bacteria</taxon>
        <taxon>Pseudomonadati</taxon>
        <taxon>Pseudomonadota</taxon>
        <taxon>Alphaproteobacteria</taxon>
        <taxon>Hyphomicrobiales</taxon>
        <taxon>Afifellaceae</taxon>
        <taxon>Faunimonas</taxon>
    </lineage>
</organism>
<protein>
    <recommendedName>
        <fullName evidence="1">YjiS-like domain-containing protein</fullName>
    </recommendedName>
</protein>
<gene>
    <name evidence="2" type="ORF">SAMN05216548_102223</name>
</gene>
<reference evidence="2 3" key="1">
    <citation type="submission" date="2016-10" db="EMBL/GenBank/DDBJ databases">
        <authorList>
            <person name="de Groot N.N."/>
        </authorList>
    </citation>
    <scope>NUCLEOTIDE SEQUENCE [LARGE SCALE GENOMIC DNA]</scope>
    <source>
        <strain evidence="2 3">A52C2</strain>
    </source>
</reference>
<dbReference type="RefSeq" id="WP_238858155.1">
    <property type="nucleotide sequence ID" value="NZ_FOFG01000002.1"/>
</dbReference>
<feature type="domain" description="YjiS-like" evidence="1">
    <location>
        <begin position="10"/>
        <end position="44"/>
    </location>
</feature>
<sequence length="53" mass="6621">MARPMNNVYENYRRWRRYRTTVRELETLTPRDLQDLGIRRNDIQRLAREASRL</sequence>
<dbReference type="InterPro" id="IPR009506">
    <property type="entry name" value="YjiS-like"/>
</dbReference>
<dbReference type="Pfam" id="PF06568">
    <property type="entry name" value="YjiS-like"/>
    <property type="match status" value="1"/>
</dbReference>
<dbReference type="AlphaFoldDB" id="A0A1H9CSA8"/>
<dbReference type="Proteomes" id="UP000199647">
    <property type="component" value="Unassembled WGS sequence"/>
</dbReference>
<evidence type="ECO:0000259" key="1">
    <source>
        <dbReference type="Pfam" id="PF06568"/>
    </source>
</evidence>
<name>A0A1H9CSA8_9HYPH</name>